<reference evidence="5 6" key="1">
    <citation type="submission" date="2016-05" db="EMBL/GenBank/DDBJ databases">
        <title>Genome sequence of Pseudomonas stutzeri 273 and identification of the exopolysaccharide biosynthesis locus.</title>
        <authorList>
            <person name="Wu S."/>
            <person name="Sun C."/>
        </authorList>
    </citation>
    <scope>NUCLEOTIDE SEQUENCE [LARGE SCALE GENOMIC DNA]</scope>
    <source>
        <strain evidence="5 6">273</strain>
    </source>
</reference>
<evidence type="ECO:0000256" key="1">
    <source>
        <dbReference type="ARBA" id="ARBA00004370"/>
    </source>
</evidence>
<comment type="subcellular location">
    <subcellularLocation>
        <location evidence="1">Membrane</location>
    </subcellularLocation>
</comment>
<dbReference type="OrthoDB" id="9770329at2"/>
<accession>A0A162HS78</accession>
<keyword evidence="3" id="KW-1133">Transmembrane helix</keyword>
<dbReference type="GO" id="GO:0008610">
    <property type="term" value="P:lipid biosynthetic process"/>
    <property type="evidence" value="ECO:0007669"/>
    <property type="project" value="InterPro"/>
</dbReference>
<dbReference type="AlphaFoldDB" id="A0A162HS78"/>
<dbReference type="GO" id="GO:0016020">
    <property type="term" value="C:membrane"/>
    <property type="evidence" value="ECO:0007669"/>
    <property type="project" value="UniProtKB-SubCell"/>
</dbReference>
<dbReference type="PANTHER" id="PTHR11863">
    <property type="entry name" value="STEROL DESATURASE"/>
    <property type="match status" value="1"/>
</dbReference>
<dbReference type="GO" id="GO:0005506">
    <property type="term" value="F:iron ion binding"/>
    <property type="evidence" value="ECO:0007669"/>
    <property type="project" value="InterPro"/>
</dbReference>
<proteinExistence type="predicted"/>
<name>A0A162HS78_STUST</name>
<dbReference type="GeneID" id="99797613"/>
<dbReference type="GO" id="GO:0016491">
    <property type="term" value="F:oxidoreductase activity"/>
    <property type="evidence" value="ECO:0007669"/>
    <property type="project" value="InterPro"/>
</dbReference>
<dbReference type="InterPro" id="IPR006694">
    <property type="entry name" value="Fatty_acid_hydroxylase"/>
</dbReference>
<evidence type="ECO:0000313" key="6">
    <source>
        <dbReference type="Proteomes" id="UP000077787"/>
    </source>
</evidence>
<dbReference type="PROSITE" id="PS51257">
    <property type="entry name" value="PROKAR_LIPOPROTEIN"/>
    <property type="match status" value="1"/>
</dbReference>
<dbReference type="RefSeq" id="WP_023083085.1">
    <property type="nucleotide sequence ID" value="NZ_CP015641.1"/>
</dbReference>
<evidence type="ECO:0000256" key="4">
    <source>
        <dbReference type="ARBA" id="ARBA00023136"/>
    </source>
</evidence>
<dbReference type="Proteomes" id="UP000077787">
    <property type="component" value="Chromosome"/>
</dbReference>
<dbReference type="InterPro" id="IPR050307">
    <property type="entry name" value="Sterol_Desaturase_Related"/>
</dbReference>
<sequence length="302" mass="34395">MSIPLRFAIRWLSYPLVFGGCASFMIWALYAGIPYWPTTPIVAAAGLLLIAGLERIQPFRRAWLEDHQDTLTDLLHMLVNLSVIQFTAEFLAKLGDAVPASVRLFPIESPLWLQLLLVAAVLDLSLYVMHRISHRVHWLWRFHMIHHSAERLYWMNGERRHPLHAALMAGPGLVVLLISGAPSAVVATWFGILTVHLAFQHSNLDYSVGWLRHVLGVAEVHRWHHKRDFEDAQVNFGEFSTVWDQMFGTFYDSAGKLGEAEVGLHEKDYPRNYFGQFIDPVHPTSAYPAGHNSSEQDEIRNT</sequence>
<dbReference type="Pfam" id="PF04116">
    <property type="entry name" value="FA_hydroxylase"/>
    <property type="match status" value="1"/>
</dbReference>
<gene>
    <name evidence="5" type="ORF">PS273GM_10010</name>
</gene>
<dbReference type="EMBL" id="CP015641">
    <property type="protein sequence ID" value="ANF25460.1"/>
    <property type="molecule type" value="Genomic_DNA"/>
</dbReference>
<evidence type="ECO:0000256" key="3">
    <source>
        <dbReference type="ARBA" id="ARBA00022989"/>
    </source>
</evidence>
<protein>
    <submittedName>
        <fullName evidence="5">Sterol desaturase</fullName>
    </submittedName>
</protein>
<keyword evidence="4" id="KW-0472">Membrane</keyword>
<organism evidence="5 6">
    <name type="scientific">Stutzerimonas stutzeri</name>
    <name type="common">Pseudomonas stutzeri</name>
    <dbReference type="NCBI Taxonomy" id="316"/>
    <lineage>
        <taxon>Bacteria</taxon>
        <taxon>Pseudomonadati</taxon>
        <taxon>Pseudomonadota</taxon>
        <taxon>Gammaproteobacteria</taxon>
        <taxon>Pseudomonadales</taxon>
        <taxon>Pseudomonadaceae</taxon>
        <taxon>Stutzerimonas</taxon>
    </lineage>
</organism>
<keyword evidence="2" id="KW-0812">Transmembrane</keyword>
<evidence type="ECO:0000313" key="5">
    <source>
        <dbReference type="EMBL" id="ANF25460.1"/>
    </source>
</evidence>
<evidence type="ECO:0000256" key="2">
    <source>
        <dbReference type="ARBA" id="ARBA00022692"/>
    </source>
</evidence>